<feature type="coiled-coil region" evidence="1">
    <location>
        <begin position="54"/>
        <end position="150"/>
    </location>
</feature>
<gene>
    <name evidence="4" type="ORF">HNQ65_001153</name>
</gene>
<keyword evidence="5" id="KW-1185">Reference proteome</keyword>
<keyword evidence="3" id="KW-0812">Transmembrane</keyword>
<feature type="region of interest" description="Disordered" evidence="2">
    <location>
        <begin position="281"/>
        <end position="316"/>
    </location>
</feature>
<name>A0A7W7Y8R8_9BACT</name>
<dbReference type="AlphaFoldDB" id="A0A7W7Y8R8"/>
<evidence type="ECO:0000256" key="1">
    <source>
        <dbReference type="SAM" id="Coils"/>
    </source>
</evidence>
<protein>
    <submittedName>
        <fullName evidence="4">Biopolymer transport protein ExbD</fullName>
    </submittedName>
</protein>
<comment type="caution">
    <text evidence="4">The sequence shown here is derived from an EMBL/GenBank/DDBJ whole genome shotgun (WGS) entry which is preliminary data.</text>
</comment>
<proteinExistence type="predicted"/>
<evidence type="ECO:0000313" key="4">
    <source>
        <dbReference type="EMBL" id="MBB5031585.1"/>
    </source>
</evidence>
<dbReference type="EMBL" id="JACHIG010000002">
    <property type="protein sequence ID" value="MBB5031585.1"/>
    <property type="molecule type" value="Genomic_DNA"/>
</dbReference>
<feature type="transmembrane region" description="Helical" evidence="3">
    <location>
        <begin position="12"/>
        <end position="35"/>
    </location>
</feature>
<organism evidence="4 5">
    <name type="scientific">Prosthecobacter vanneervenii</name>
    <dbReference type="NCBI Taxonomy" id="48466"/>
    <lineage>
        <taxon>Bacteria</taxon>
        <taxon>Pseudomonadati</taxon>
        <taxon>Verrucomicrobiota</taxon>
        <taxon>Verrucomicrobiia</taxon>
        <taxon>Verrucomicrobiales</taxon>
        <taxon>Verrucomicrobiaceae</taxon>
        <taxon>Prosthecobacter</taxon>
    </lineage>
</organism>
<evidence type="ECO:0000256" key="2">
    <source>
        <dbReference type="SAM" id="MobiDB-lite"/>
    </source>
</evidence>
<keyword evidence="3" id="KW-1133">Transmembrane helix</keyword>
<keyword evidence="3" id="KW-0472">Membrane</keyword>
<sequence>MAKRRHGAKDEILLVPFLDILCSLIGVLILFIVVLCVSQTQQVEGRTPEEVQMAEDARRMRKEIAERKEQAESLKEKIASLQKLQEQIEEKEQRFIKLRKLLDTSKEMQQENEKISQRMQKELDDLMLELEGMKKQQAESKKEIAALMAELKKRDVPPEKRLPPVVVQPSGSGMAPDTKVYFVEASGSGLKILGAWGEDYPLSASAAVVVADPVYNYFLTELAKDPKSLVLFLIRDDGQGAFNNGAGRAENDYKVRVGKLPIPGRGVLDLALFSKFRGTLPPPPSAAPAPAPAPAPTPTPKPTPPPPGNPPPKKAA</sequence>
<evidence type="ECO:0000256" key="3">
    <source>
        <dbReference type="SAM" id="Phobius"/>
    </source>
</evidence>
<reference evidence="4 5" key="1">
    <citation type="submission" date="2020-08" db="EMBL/GenBank/DDBJ databases">
        <title>Genomic Encyclopedia of Type Strains, Phase IV (KMG-IV): sequencing the most valuable type-strain genomes for metagenomic binning, comparative biology and taxonomic classification.</title>
        <authorList>
            <person name="Goeker M."/>
        </authorList>
    </citation>
    <scope>NUCLEOTIDE SEQUENCE [LARGE SCALE GENOMIC DNA]</scope>
    <source>
        <strain evidence="4 5">DSM 12252</strain>
    </source>
</reference>
<dbReference type="RefSeq" id="WP_184338526.1">
    <property type="nucleotide sequence ID" value="NZ_JACHIG010000002.1"/>
</dbReference>
<keyword evidence="1" id="KW-0175">Coiled coil</keyword>
<evidence type="ECO:0000313" key="5">
    <source>
        <dbReference type="Proteomes" id="UP000590740"/>
    </source>
</evidence>
<accession>A0A7W7Y8R8</accession>
<dbReference type="Proteomes" id="UP000590740">
    <property type="component" value="Unassembled WGS sequence"/>
</dbReference>